<reference evidence="6 7" key="1">
    <citation type="journal article" date="2019" name="Int. J. Syst. Evol. Microbiol.">
        <title>Capsulimonas corticalis gen. nov., sp. nov., an aerobic capsulated bacterium, of a novel bacterial order, Capsulimonadales ord. nov., of the class Armatimonadia of the phylum Armatimonadetes.</title>
        <authorList>
            <person name="Li J."/>
            <person name="Kudo C."/>
            <person name="Tonouchi A."/>
        </authorList>
    </citation>
    <scope>NUCLEOTIDE SEQUENCE [LARGE SCALE GENOMIC DNA]</scope>
    <source>
        <strain evidence="6 7">AX-7</strain>
    </source>
</reference>
<proteinExistence type="predicted"/>
<dbReference type="NCBIfam" id="TIGR02937">
    <property type="entry name" value="sigma70-ECF"/>
    <property type="match status" value="1"/>
</dbReference>
<keyword evidence="1" id="KW-0378">Hydrolase</keyword>
<dbReference type="PANTHER" id="PTHR30404:SF0">
    <property type="entry name" value="N-ACETYLMURAMOYL-L-ALANINE AMIDASE AMIC"/>
    <property type="match status" value="1"/>
</dbReference>
<dbReference type="Gene3D" id="1.10.10.10">
    <property type="entry name" value="Winged helix-like DNA-binding domain superfamily/Winged helix DNA-binding domain"/>
    <property type="match status" value="1"/>
</dbReference>
<dbReference type="FunCoup" id="A0A402CTU8">
    <property type="interactions" value="36"/>
</dbReference>
<dbReference type="RefSeq" id="WP_119320813.1">
    <property type="nucleotide sequence ID" value="NZ_AP025739.1"/>
</dbReference>
<dbReference type="InterPro" id="IPR007627">
    <property type="entry name" value="RNA_pol_sigma70_r2"/>
</dbReference>
<evidence type="ECO:0000313" key="6">
    <source>
        <dbReference type="EMBL" id="BDI28751.1"/>
    </source>
</evidence>
<sequence>MQTRQRHDWDLVRQYARHGSQAAFDELVRRHMKLVYTTCRRELGDPWLAEDVTQVVFLILSRKAGMLPPGAIVSRWLFKTARFASQDVRKREARRLAREASLRAQASASAEVDSGDVSALDMALLSALGSLGRSDWEAVQFRFYEEMSFHEIGERYGISDDAAQKRVSRAVDRIRRAIAHEGICLTAATIAALIGSENSQAAPNTALQRIEQASSLPGSVHSGALAVQSKIYGLTKGVLTAMALKNMATAALVLVVALTAGAPLIVQGQSNPSAATPAVTAPAGSADSNSLPFTIVLDPGHGGSDSGATSSGPGRVLEKDLDLAIALKLRDLLAAKGARVFLTRDSDVYSIPSKRARIGVNHHTDFFLSIHCGSTSRETISGTTVYYHAQNKAAQSLAVSVLNGVAQQSVLPAYGAMSDTTRFTNGFSILREQPSNAILIQCGFMSNPLDLSALTDPEKQTRIAQGIVDGLTAAASSRK</sequence>
<dbReference type="SUPFAM" id="SSF53187">
    <property type="entry name" value="Zn-dependent exopeptidases"/>
    <property type="match status" value="1"/>
</dbReference>
<dbReference type="SUPFAM" id="SSF88659">
    <property type="entry name" value="Sigma3 and sigma4 domains of RNA polymerase sigma factors"/>
    <property type="match status" value="1"/>
</dbReference>
<name>A0A402CTU8_9BACT</name>
<dbReference type="GO" id="GO:0008745">
    <property type="term" value="F:N-acetylmuramoyl-L-alanine amidase activity"/>
    <property type="evidence" value="ECO:0007669"/>
    <property type="project" value="InterPro"/>
</dbReference>
<keyword evidence="4" id="KW-0238">DNA-binding</keyword>
<dbReference type="CDD" id="cd02696">
    <property type="entry name" value="MurNAc-LAA"/>
    <property type="match status" value="1"/>
</dbReference>
<dbReference type="InterPro" id="IPR050695">
    <property type="entry name" value="N-acetylmuramoyl_amidase_3"/>
</dbReference>
<dbReference type="GO" id="GO:0009253">
    <property type="term" value="P:peptidoglycan catabolic process"/>
    <property type="evidence" value="ECO:0007669"/>
    <property type="project" value="InterPro"/>
</dbReference>
<dbReference type="Proteomes" id="UP000287394">
    <property type="component" value="Chromosome"/>
</dbReference>
<evidence type="ECO:0000313" key="7">
    <source>
        <dbReference type="Proteomes" id="UP000287394"/>
    </source>
</evidence>
<evidence type="ECO:0000256" key="2">
    <source>
        <dbReference type="ARBA" id="ARBA00023015"/>
    </source>
</evidence>
<evidence type="ECO:0000256" key="1">
    <source>
        <dbReference type="ARBA" id="ARBA00022801"/>
    </source>
</evidence>
<dbReference type="Pfam" id="PF04542">
    <property type="entry name" value="Sigma70_r2"/>
    <property type="match status" value="1"/>
</dbReference>
<dbReference type="AlphaFoldDB" id="A0A402CTU8"/>
<dbReference type="InterPro" id="IPR036388">
    <property type="entry name" value="WH-like_DNA-bd_sf"/>
</dbReference>
<dbReference type="Pfam" id="PF04545">
    <property type="entry name" value="Sigma70_r4"/>
    <property type="match status" value="1"/>
</dbReference>
<dbReference type="Gene3D" id="3.40.630.40">
    <property type="entry name" value="Zn-dependent exopeptidases"/>
    <property type="match status" value="1"/>
</dbReference>
<dbReference type="GO" id="GO:0016987">
    <property type="term" value="F:sigma factor activity"/>
    <property type="evidence" value="ECO:0007669"/>
    <property type="project" value="UniProtKB-KW"/>
</dbReference>
<gene>
    <name evidence="6" type="ORF">CCAX7_008020</name>
</gene>
<dbReference type="InterPro" id="IPR013324">
    <property type="entry name" value="RNA_pol_sigma_r3/r4-like"/>
</dbReference>
<accession>A0A402CTU8</accession>
<dbReference type="InterPro" id="IPR014284">
    <property type="entry name" value="RNA_pol_sigma-70_dom"/>
</dbReference>
<keyword evidence="3" id="KW-0731">Sigma factor</keyword>
<dbReference type="GO" id="GO:0030288">
    <property type="term" value="C:outer membrane-bounded periplasmic space"/>
    <property type="evidence" value="ECO:0007669"/>
    <property type="project" value="TreeGrafter"/>
</dbReference>
<keyword evidence="5" id="KW-0804">Transcription</keyword>
<dbReference type="InterPro" id="IPR007630">
    <property type="entry name" value="RNA_pol_sigma70_r4"/>
</dbReference>
<dbReference type="GO" id="GO:0003677">
    <property type="term" value="F:DNA binding"/>
    <property type="evidence" value="ECO:0007669"/>
    <property type="project" value="UniProtKB-KW"/>
</dbReference>
<dbReference type="InterPro" id="IPR002508">
    <property type="entry name" value="MurNAc-LAA_cat"/>
</dbReference>
<organism evidence="6 7">
    <name type="scientific">Capsulimonas corticalis</name>
    <dbReference type="NCBI Taxonomy" id="2219043"/>
    <lineage>
        <taxon>Bacteria</taxon>
        <taxon>Bacillati</taxon>
        <taxon>Armatimonadota</taxon>
        <taxon>Armatimonadia</taxon>
        <taxon>Capsulimonadales</taxon>
        <taxon>Capsulimonadaceae</taxon>
        <taxon>Capsulimonas</taxon>
    </lineage>
</organism>
<keyword evidence="2" id="KW-0805">Transcription regulation</keyword>
<keyword evidence="7" id="KW-1185">Reference proteome</keyword>
<evidence type="ECO:0000256" key="4">
    <source>
        <dbReference type="ARBA" id="ARBA00023125"/>
    </source>
</evidence>
<dbReference type="PANTHER" id="PTHR30404">
    <property type="entry name" value="N-ACETYLMURAMOYL-L-ALANINE AMIDASE"/>
    <property type="match status" value="1"/>
</dbReference>
<dbReference type="SUPFAM" id="SSF88946">
    <property type="entry name" value="Sigma2 domain of RNA polymerase sigma factors"/>
    <property type="match status" value="1"/>
</dbReference>
<dbReference type="InterPro" id="IPR013325">
    <property type="entry name" value="RNA_pol_sigma_r2"/>
</dbReference>
<dbReference type="GO" id="GO:0006352">
    <property type="term" value="P:DNA-templated transcription initiation"/>
    <property type="evidence" value="ECO:0007669"/>
    <property type="project" value="InterPro"/>
</dbReference>
<dbReference type="OrthoDB" id="9806267at2"/>
<dbReference type="EMBL" id="AP025739">
    <property type="protein sequence ID" value="BDI28751.1"/>
    <property type="molecule type" value="Genomic_DNA"/>
</dbReference>
<evidence type="ECO:0000256" key="5">
    <source>
        <dbReference type="ARBA" id="ARBA00023163"/>
    </source>
</evidence>
<dbReference type="Gene3D" id="1.10.1740.10">
    <property type="match status" value="1"/>
</dbReference>
<protein>
    <submittedName>
        <fullName evidence="6">Uncharacterized protein</fullName>
    </submittedName>
</protein>
<evidence type="ECO:0000256" key="3">
    <source>
        <dbReference type="ARBA" id="ARBA00023082"/>
    </source>
</evidence>
<dbReference type="Pfam" id="PF01520">
    <property type="entry name" value="Amidase_3"/>
    <property type="match status" value="1"/>
</dbReference>
<dbReference type="KEGG" id="ccot:CCAX7_008020"/>
<dbReference type="SMART" id="SM00646">
    <property type="entry name" value="Ami_3"/>
    <property type="match status" value="1"/>
</dbReference>